<comment type="similarity">
    <text evidence="2 4">Belongs to the GerABKA family.</text>
</comment>
<dbReference type="InterPro" id="IPR050768">
    <property type="entry name" value="UPF0353/GerABKA_families"/>
</dbReference>
<dbReference type="AlphaFoldDB" id="A0A8B5XU14"/>
<protein>
    <submittedName>
        <fullName evidence="7">Spore germination protein</fullName>
    </submittedName>
</protein>
<feature type="transmembrane region" description="Helical" evidence="6">
    <location>
        <begin position="319"/>
        <end position="338"/>
    </location>
</feature>
<dbReference type="PIRSF" id="PIRSF005690">
    <property type="entry name" value="GerBA"/>
    <property type="match status" value="1"/>
</dbReference>
<dbReference type="PANTHER" id="PTHR22550">
    <property type="entry name" value="SPORE GERMINATION PROTEIN"/>
    <property type="match status" value="1"/>
</dbReference>
<evidence type="ECO:0000313" key="7">
    <source>
        <dbReference type="EMBL" id="TVX77769.1"/>
    </source>
</evidence>
<name>A0A8B5XU14_9BACI</name>
<evidence type="ECO:0000256" key="1">
    <source>
        <dbReference type="ARBA" id="ARBA00004141"/>
    </source>
</evidence>
<evidence type="ECO:0000256" key="2">
    <source>
        <dbReference type="ARBA" id="ARBA00005278"/>
    </source>
</evidence>
<feature type="transmembrane region" description="Helical" evidence="6">
    <location>
        <begin position="414"/>
        <end position="432"/>
    </location>
</feature>
<evidence type="ECO:0000256" key="3">
    <source>
        <dbReference type="ARBA" id="ARBA00023136"/>
    </source>
</evidence>
<comment type="caution">
    <text evidence="7">The sequence shown here is derived from an EMBL/GenBank/DDBJ whole genome shotgun (WGS) entry which is preliminary data.</text>
</comment>
<accession>A0A8B5XU14</accession>
<keyword evidence="3 4" id="KW-0472">Membrane</keyword>
<dbReference type="PANTHER" id="PTHR22550:SF5">
    <property type="entry name" value="LEUCINE ZIPPER PROTEIN 4"/>
    <property type="match status" value="1"/>
</dbReference>
<dbReference type="GO" id="GO:0005886">
    <property type="term" value="C:plasma membrane"/>
    <property type="evidence" value="ECO:0007669"/>
    <property type="project" value="UniProtKB-SubCell"/>
</dbReference>
<evidence type="ECO:0000313" key="8">
    <source>
        <dbReference type="Proteomes" id="UP000317770"/>
    </source>
</evidence>
<dbReference type="RefSeq" id="WP_144480295.1">
    <property type="nucleotide sequence ID" value="NZ_CAKKMK010000017.1"/>
</dbReference>
<proteinExistence type="inferred from homology"/>
<comment type="subcellular location">
    <subcellularLocation>
        <location evidence="4">Cell membrane</location>
    </subcellularLocation>
    <subcellularLocation>
        <location evidence="1">Membrane</location>
        <topology evidence="1">Multi-pass membrane protein</topology>
    </subcellularLocation>
</comment>
<evidence type="ECO:0000256" key="5">
    <source>
        <dbReference type="SAM" id="MobiDB-lite"/>
    </source>
</evidence>
<feature type="transmembrane region" description="Helical" evidence="6">
    <location>
        <begin position="444"/>
        <end position="466"/>
    </location>
</feature>
<dbReference type="EMBL" id="VNKI01000011">
    <property type="protein sequence ID" value="TVX77769.1"/>
    <property type="molecule type" value="Genomic_DNA"/>
</dbReference>
<gene>
    <name evidence="7" type="ORF">FQP34_21775</name>
</gene>
<feature type="region of interest" description="Disordered" evidence="5">
    <location>
        <begin position="509"/>
        <end position="530"/>
    </location>
</feature>
<feature type="compositionally biased region" description="Polar residues" evidence="5">
    <location>
        <begin position="521"/>
        <end position="530"/>
    </location>
</feature>
<organism evidence="7 8">
    <name type="scientific">Peribacillus simplex</name>
    <dbReference type="NCBI Taxonomy" id="1478"/>
    <lineage>
        <taxon>Bacteria</taxon>
        <taxon>Bacillati</taxon>
        <taxon>Bacillota</taxon>
        <taxon>Bacilli</taxon>
        <taxon>Bacillales</taxon>
        <taxon>Bacillaceae</taxon>
        <taxon>Peribacillus</taxon>
    </lineage>
</organism>
<keyword evidence="6" id="KW-1133">Transmembrane helix</keyword>
<evidence type="ECO:0000256" key="4">
    <source>
        <dbReference type="PIRNR" id="PIRNR005690"/>
    </source>
</evidence>
<dbReference type="Proteomes" id="UP000317770">
    <property type="component" value="Unassembled WGS sequence"/>
</dbReference>
<dbReference type="Pfam" id="PF03323">
    <property type="entry name" value="GerA"/>
    <property type="match status" value="1"/>
</dbReference>
<keyword evidence="6" id="KW-0812">Transmembrane</keyword>
<evidence type="ECO:0000256" key="6">
    <source>
        <dbReference type="SAM" id="Phobius"/>
    </source>
</evidence>
<sequence>MGVTGLIRNVGKLLRKTKEKKSLIQNDYQDSKPADALDVSFSQNVETLRSVYDNCSDVMFRSFLLFGKTRAMLIYIAGLSDIEAIEQYVLSPLMQESSKEPQSLNEFIEHKMPVPKVVKVNMLADCIESISSGNPILLYEGESDGFSLGLSKWEKRAIEEPVAEGGVRGSREGFIESLEVNTSQLRRIIKSPALKIKSMKIGTLTRTNVSIAYIDGLADKTLIEEITTRLERIKIDGILESEYIEEMIEDNPFSPFPQIMSTERPDVACASLLEGRAVILVEGTPFTLIAPISFFSLIQSQEDYAQRFMAGTFIRWLRYFFMGLSLLLPSLYVAILTFHHEAVPTALLLSVAASRESVPFPAIVEALAMEITFEALREAGVRLPKQVGSAVSIVGALVIGQASVQAGLVSAPMVIVVAITGIASFMMPRYIAGITFRMLRFPMMLLAGTLGLLGIMMGIIAIVIHLCSLRSFGVPYLAPLAPLKGKELKDVLWRAPWWMMDTRPRLTGDSNVYRQAPEQRPNPQRGSETE</sequence>
<dbReference type="InterPro" id="IPR004995">
    <property type="entry name" value="Spore_Ger"/>
</dbReference>
<reference evidence="7 8" key="1">
    <citation type="submission" date="2019-07" db="EMBL/GenBank/DDBJ databases">
        <title>Genome assembly of Bacillus simplex strain GGC-P6A.</title>
        <authorList>
            <person name="Jennings M.E."/>
            <person name="Barton H.A."/>
        </authorList>
    </citation>
    <scope>NUCLEOTIDE SEQUENCE [LARGE SCALE GENOMIC DNA]</scope>
    <source>
        <strain evidence="7 8">GGC-P6A</strain>
    </source>
</reference>
<dbReference type="GO" id="GO:0009847">
    <property type="term" value="P:spore germination"/>
    <property type="evidence" value="ECO:0007669"/>
    <property type="project" value="UniProtKB-UniRule"/>
</dbReference>